<accession>A0A3G9IN98</accession>
<feature type="domain" description="Gfo/Idh/MocA-like oxidoreductase N-terminal" evidence="2">
    <location>
        <begin position="4"/>
        <end position="118"/>
    </location>
</feature>
<dbReference type="GO" id="GO:0000166">
    <property type="term" value="F:nucleotide binding"/>
    <property type="evidence" value="ECO:0007669"/>
    <property type="project" value="InterPro"/>
</dbReference>
<sequence length="370" mass="40721">MRKFKVGIIGCGNISSIYFTNIQHFHMLDITACADLDMNRARERAEQYGVPKACGVDELLADPDIDIVLNLTIPQAHAEIHLRALEAGKHTYGEKPLALDLEGGKRILSLAKKKGLSVGCAPDTFLGGSIQTCRKLIDDKWIGEPIGATAFMMSEGPESWHPNPGFLYEKGAGPMFDMGPYYLTTLIHLLGPIRRVAGSTRITFPERMITNDYNYGDTLQVQTPTHSAGILDFHNGAVCTMITSFDVLGSKLPHIEIYGTHGTLIVPDPNDFGGPILVKRHDWPDFKEIPMVYGFTGNHRGIGLMDMAHGIANGQLHRANGDLAYHVLEVMHGFELSSNAEQYYNVGSSCAQPESLPMDGYRFSTRTKIS</sequence>
<evidence type="ECO:0000259" key="3">
    <source>
        <dbReference type="Pfam" id="PF22725"/>
    </source>
</evidence>
<dbReference type="OrthoDB" id="9815825at2"/>
<dbReference type="InterPro" id="IPR050463">
    <property type="entry name" value="Gfo/Idh/MocA_oxidrdct_glycsds"/>
</dbReference>
<dbReference type="PANTHER" id="PTHR43818">
    <property type="entry name" value="BCDNA.GH03377"/>
    <property type="match status" value="1"/>
</dbReference>
<evidence type="ECO:0000259" key="2">
    <source>
        <dbReference type="Pfam" id="PF01408"/>
    </source>
</evidence>
<organism evidence="4 5">
    <name type="scientific">Paenibacillus baekrokdamisoli</name>
    <dbReference type="NCBI Taxonomy" id="1712516"/>
    <lineage>
        <taxon>Bacteria</taxon>
        <taxon>Bacillati</taxon>
        <taxon>Bacillota</taxon>
        <taxon>Bacilli</taxon>
        <taxon>Bacillales</taxon>
        <taxon>Paenibacillaceae</taxon>
        <taxon>Paenibacillus</taxon>
    </lineage>
</organism>
<dbReference type="Pfam" id="PF22725">
    <property type="entry name" value="GFO_IDH_MocA_C3"/>
    <property type="match status" value="1"/>
</dbReference>
<evidence type="ECO:0000313" key="4">
    <source>
        <dbReference type="EMBL" id="BBH20347.1"/>
    </source>
</evidence>
<feature type="domain" description="GFO/IDH/MocA-like oxidoreductase" evidence="3">
    <location>
        <begin position="130"/>
        <end position="264"/>
    </location>
</feature>
<dbReference type="Gene3D" id="3.40.50.720">
    <property type="entry name" value="NAD(P)-binding Rossmann-like Domain"/>
    <property type="match status" value="1"/>
</dbReference>
<protein>
    <submittedName>
        <fullName evidence="4">Oxidoreductase</fullName>
    </submittedName>
</protein>
<dbReference type="InterPro" id="IPR000683">
    <property type="entry name" value="Gfo/Idh/MocA-like_OxRdtase_N"/>
</dbReference>
<dbReference type="RefSeq" id="WP_125655326.1">
    <property type="nucleotide sequence ID" value="NZ_AP019308.1"/>
</dbReference>
<evidence type="ECO:0000313" key="5">
    <source>
        <dbReference type="Proteomes" id="UP000275368"/>
    </source>
</evidence>
<name>A0A3G9IN98_9BACL</name>
<dbReference type="AlphaFoldDB" id="A0A3G9IN98"/>
<dbReference type="KEGG" id="pbk:Back11_16920"/>
<dbReference type="GO" id="GO:0016491">
    <property type="term" value="F:oxidoreductase activity"/>
    <property type="evidence" value="ECO:0007669"/>
    <property type="project" value="UniProtKB-KW"/>
</dbReference>
<dbReference type="PANTHER" id="PTHR43818:SF11">
    <property type="entry name" value="BCDNA.GH03377"/>
    <property type="match status" value="1"/>
</dbReference>
<reference evidence="4 5" key="1">
    <citation type="submission" date="2018-11" db="EMBL/GenBank/DDBJ databases">
        <title>Complete genome sequence of Paenibacillus baekrokdamisoli strain KCTC 33723.</title>
        <authorList>
            <person name="Kang S.W."/>
            <person name="Lee K.C."/>
            <person name="Kim K.K."/>
            <person name="Kim J.S."/>
            <person name="Kim D.S."/>
            <person name="Ko S.H."/>
            <person name="Yang S.H."/>
            <person name="Lee J.S."/>
        </authorList>
    </citation>
    <scope>NUCLEOTIDE SEQUENCE [LARGE SCALE GENOMIC DNA]</scope>
    <source>
        <strain evidence="4 5">KCTC 33723</strain>
    </source>
</reference>
<dbReference type="SUPFAM" id="SSF55347">
    <property type="entry name" value="Glyceraldehyde-3-phosphate dehydrogenase-like, C-terminal domain"/>
    <property type="match status" value="1"/>
</dbReference>
<keyword evidence="5" id="KW-1185">Reference proteome</keyword>
<keyword evidence="1" id="KW-0560">Oxidoreductase</keyword>
<dbReference type="Pfam" id="PF01408">
    <property type="entry name" value="GFO_IDH_MocA"/>
    <property type="match status" value="1"/>
</dbReference>
<evidence type="ECO:0000256" key="1">
    <source>
        <dbReference type="ARBA" id="ARBA00023002"/>
    </source>
</evidence>
<proteinExistence type="predicted"/>
<dbReference type="SUPFAM" id="SSF51735">
    <property type="entry name" value="NAD(P)-binding Rossmann-fold domains"/>
    <property type="match status" value="1"/>
</dbReference>
<dbReference type="InterPro" id="IPR036291">
    <property type="entry name" value="NAD(P)-bd_dom_sf"/>
</dbReference>
<dbReference type="Proteomes" id="UP000275368">
    <property type="component" value="Chromosome"/>
</dbReference>
<dbReference type="InterPro" id="IPR055170">
    <property type="entry name" value="GFO_IDH_MocA-like_dom"/>
</dbReference>
<dbReference type="EMBL" id="AP019308">
    <property type="protein sequence ID" value="BBH20347.1"/>
    <property type="molecule type" value="Genomic_DNA"/>
</dbReference>
<gene>
    <name evidence="4" type="ORF">Back11_16920</name>
</gene>
<dbReference type="Gene3D" id="3.30.360.10">
    <property type="entry name" value="Dihydrodipicolinate Reductase, domain 2"/>
    <property type="match status" value="1"/>
</dbReference>